<sequence length="624" mass="67433">MGNAIQAAQLNEQVALAVAVNKLAEQAAIPWLTHAKDNRPGSPRRWTIWSDLKDALNEHLFPREHKKAMEKTLTNIPQSKCGDLENARSSKTGSAYHGRHGQTNPSTCMSSGDVKQAATAPYVQADRHADEKQSGHQRQNYMPQLRNGGTSNESPRPTNPSVAFHAGSNDSKQQTVRAVLDSGCTRHVLNQQEWIASMSPTSQAVCTATKDNDQHVDAHGNVHLHAVDTKAELTLEDALYTPSFRMPLISVPAATYKGLDVIFKADGKALIVKGGKLDYDELIATGTPDDTTRLFHMNSSGGPVVHICPSREAENQTTGYEPNGTLTLPPLYGRRRPRRCAPPPSRGAAAVTARPPPPPPAAAQPPRARAPPLRARPAAAAARYRRAPPPPLRARRLRRRAPTAAQPPRAAAATAARRHRRRSPTMATRSRWRLAATAAAAAASIYEAEHPQGEKAPSTPRYTPERSPGPGLPPPAPARLAPTVKFHHSSHHERMPGAFNATPAAVNKVAESSSAQQQGNASHFDLRGLGTFLPQQPLPPGVAAPPVSLGRGRGLLYLVSPARPVSSGEKSPPLLVQDVFLSQSLHLQDLVSLLVSPGRRRRDVEFKVSRYKSMTYTSTSRTTP</sequence>
<organism evidence="3 4">
    <name type="scientific">Olpidium bornovanus</name>
    <dbReference type="NCBI Taxonomy" id="278681"/>
    <lineage>
        <taxon>Eukaryota</taxon>
        <taxon>Fungi</taxon>
        <taxon>Fungi incertae sedis</taxon>
        <taxon>Olpidiomycota</taxon>
        <taxon>Olpidiomycotina</taxon>
        <taxon>Olpidiomycetes</taxon>
        <taxon>Olpidiales</taxon>
        <taxon>Olpidiaceae</taxon>
        <taxon>Olpidium</taxon>
    </lineage>
</organism>
<evidence type="ECO:0000256" key="1">
    <source>
        <dbReference type="SAM" id="MobiDB-lite"/>
    </source>
</evidence>
<feature type="region of interest" description="Disordered" evidence="1">
    <location>
        <begin position="126"/>
        <end position="172"/>
    </location>
</feature>
<dbReference type="Proteomes" id="UP000673691">
    <property type="component" value="Unassembled WGS sequence"/>
</dbReference>
<feature type="compositionally biased region" description="Low complexity" evidence="1">
    <location>
        <begin position="402"/>
        <end position="415"/>
    </location>
</feature>
<dbReference type="EMBL" id="JAEFCI010002045">
    <property type="protein sequence ID" value="KAG5462504.1"/>
    <property type="molecule type" value="Genomic_DNA"/>
</dbReference>
<gene>
    <name evidence="3" type="ORF">BJ554DRAFT_4868</name>
</gene>
<proteinExistence type="predicted"/>
<dbReference type="InterPro" id="IPR054722">
    <property type="entry name" value="PolX-like_BBD"/>
</dbReference>
<dbReference type="OrthoDB" id="3025757at2759"/>
<evidence type="ECO:0000313" key="3">
    <source>
        <dbReference type="EMBL" id="KAG5462504.1"/>
    </source>
</evidence>
<feature type="compositionally biased region" description="Polar residues" evidence="1">
    <location>
        <begin position="101"/>
        <end position="110"/>
    </location>
</feature>
<protein>
    <recommendedName>
        <fullName evidence="2">Retrovirus-related Pol polyprotein from transposon TNT 1-94-like beta-barrel domain-containing protein</fullName>
    </recommendedName>
</protein>
<evidence type="ECO:0000313" key="4">
    <source>
        <dbReference type="Proteomes" id="UP000673691"/>
    </source>
</evidence>
<evidence type="ECO:0000259" key="2">
    <source>
        <dbReference type="Pfam" id="PF22936"/>
    </source>
</evidence>
<accession>A0A8H8DL34</accession>
<feature type="region of interest" description="Disordered" evidence="1">
    <location>
        <begin position="313"/>
        <end position="431"/>
    </location>
</feature>
<feature type="compositionally biased region" description="Low complexity" evidence="1">
    <location>
        <begin position="364"/>
        <end position="382"/>
    </location>
</feature>
<comment type="caution">
    <text evidence="3">The sequence shown here is derived from an EMBL/GenBank/DDBJ whole genome shotgun (WGS) entry which is preliminary data.</text>
</comment>
<dbReference type="Pfam" id="PF22936">
    <property type="entry name" value="Pol_BBD"/>
    <property type="match status" value="1"/>
</dbReference>
<feature type="compositionally biased region" description="Polar residues" evidence="1">
    <location>
        <begin position="136"/>
        <end position="161"/>
    </location>
</feature>
<reference evidence="3 4" key="1">
    <citation type="journal article" name="Sci. Rep.">
        <title>Genome-scale phylogenetic analyses confirm Olpidium as the closest living zoosporic fungus to the non-flagellated, terrestrial fungi.</title>
        <authorList>
            <person name="Chang Y."/>
            <person name="Rochon D."/>
            <person name="Sekimoto S."/>
            <person name="Wang Y."/>
            <person name="Chovatia M."/>
            <person name="Sandor L."/>
            <person name="Salamov A."/>
            <person name="Grigoriev I.V."/>
            <person name="Stajich J.E."/>
            <person name="Spatafora J.W."/>
        </authorList>
    </citation>
    <scope>NUCLEOTIDE SEQUENCE [LARGE SCALE GENOMIC DNA]</scope>
    <source>
        <strain evidence="3">S191</strain>
    </source>
</reference>
<feature type="region of interest" description="Disordered" evidence="1">
    <location>
        <begin position="79"/>
        <end position="112"/>
    </location>
</feature>
<name>A0A8H8DL34_9FUNG</name>
<feature type="region of interest" description="Disordered" evidence="1">
    <location>
        <begin position="445"/>
        <end position="480"/>
    </location>
</feature>
<feature type="compositionally biased region" description="Polar residues" evidence="1">
    <location>
        <begin position="315"/>
        <end position="326"/>
    </location>
</feature>
<feature type="compositionally biased region" description="Pro residues" evidence="1">
    <location>
        <begin position="354"/>
        <end position="363"/>
    </location>
</feature>
<keyword evidence="4" id="KW-1185">Reference proteome</keyword>
<dbReference type="AlphaFoldDB" id="A0A8H8DL34"/>
<feature type="domain" description="Retrovirus-related Pol polyprotein from transposon TNT 1-94-like beta-barrel" evidence="2">
    <location>
        <begin position="179"/>
        <end position="258"/>
    </location>
</feature>